<reference evidence="4" key="1">
    <citation type="submission" date="2022-11" db="EMBL/GenBank/DDBJ databases">
        <authorList>
            <person name="Petersen C."/>
        </authorList>
    </citation>
    <scope>NUCLEOTIDE SEQUENCE</scope>
    <source>
        <strain evidence="4">IBT 30069</strain>
    </source>
</reference>
<dbReference type="OrthoDB" id="288590at2759"/>
<reference evidence="4" key="2">
    <citation type="journal article" date="2023" name="IMA Fungus">
        <title>Comparative genomic study of the Penicillium genus elucidates a diverse pangenome and 15 lateral gene transfer events.</title>
        <authorList>
            <person name="Petersen C."/>
            <person name="Sorensen T."/>
            <person name="Nielsen M.R."/>
            <person name="Sondergaard T.E."/>
            <person name="Sorensen J.L."/>
            <person name="Fitzpatrick D.A."/>
            <person name="Frisvad J.C."/>
            <person name="Nielsen K.L."/>
        </authorList>
    </citation>
    <scope>NUCLEOTIDE SEQUENCE</scope>
    <source>
        <strain evidence="4">IBT 30069</strain>
    </source>
</reference>
<dbReference type="Pfam" id="PF03171">
    <property type="entry name" value="2OG-FeII_Oxy"/>
    <property type="match status" value="1"/>
</dbReference>
<keyword evidence="2" id="KW-0560">Oxidoreductase</keyword>
<evidence type="ECO:0000256" key="2">
    <source>
        <dbReference type="RuleBase" id="RU003682"/>
    </source>
</evidence>
<dbReference type="SUPFAM" id="SSF51197">
    <property type="entry name" value="Clavaminate synthase-like"/>
    <property type="match status" value="1"/>
</dbReference>
<name>A0A9W9K5L9_9EURO</name>
<comment type="similarity">
    <text evidence="1 2">Belongs to the iron/ascorbate-dependent oxidoreductase family.</text>
</comment>
<dbReference type="InterPro" id="IPR026992">
    <property type="entry name" value="DIOX_N"/>
</dbReference>
<dbReference type="InterPro" id="IPR044861">
    <property type="entry name" value="IPNS-like_FE2OG_OXY"/>
</dbReference>
<keyword evidence="2" id="KW-0408">Iron</keyword>
<evidence type="ECO:0000313" key="4">
    <source>
        <dbReference type="EMBL" id="KAJ5093630.1"/>
    </source>
</evidence>
<dbReference type="GO" id="GO:0044283">
    <property type="term" value="P:small molecule biosynthetic process"/>
    <property type="evidence" value="ECO:0007669"/>
    <property type="project" value="UniProtKB-ARBA"/>
</dbReference>
<dbReference type="PRINTS" id="PR00682">
    <property type="entry name" value="IPNSYNTHASE"/>
</dbReference>
<evidence type="ECO:0000259" key="3">
    <source>
        <dbReference type="PROSITE" id="PS51471"/>
    </source>
</evidence>
<organism evidence="4 5">
    <name type="scientific">Penicillium angulare</name>
    <dbReference type="NCBI Taxonomy" id="116970"/>
    <lineage>
        <taxon>Eukaryota</taxon>
        <taxon>Fungi</taxon>
        <taxon>Dikarya</taxon>
        <taxon>Ascomycota</taxon>
        <taxon>Pezizomycotina</taxon>
        <taxon>Eurotiomycetes</taxon>
        <taxon>Eurotiomycetidae</taxon>
        <taxon>Eurotiales</taxon>
        <taxon>Aspergillaceae</taxon>
        <taxon>Penicillium</taxon>
    </lineage>
</organism>
<proteinExistence type="inferred from homology"/>
<keyword evidence="5" id="KW-1185">Reference proteome</keyword>
<dbReference type="GO" id="GO:0046872">
    <property type="term" value="F:metal ion binding"/>
    <property type="evidence" value="ECO:0007669"/>
    <property type="project" value="UniProtKB-KW"/>
</dbReference>
<dbReference type="Gene3D" id="2.60.120.330">
    <property type="entry name" value="B-lactam Antibiotic, Isopenicillin N Synthase, Chain"/>
    <property type="match status" value="1"/>
</dbReference>
<gene>
    <name evidence="4" type="ORF">N7456_009491</name>
</gene>
<dbReference type="InterPro" id="IPR050231">
    <property type="entry name" value="Iron_ascorbate_oxido_reductase"/>
</dbReference>
<dbReference type="InterPro" id="IPR005123">
    <property type="entry name" value="Oxoglu/Fe-dep_dioxygenase_dom"/>
</dbReference>
<comment type="caution">
    <text evidence="4">The sequence shown here is derived from an EMBL/GenBank/DDBJ whole genome shotgun (WGS) entry which is preliminary data.</text>
</comment>
<dbReference type="GO" id="GO:0016491">
    <property type="term" value="F:oxidoreductase activity"/>
    <property type="evidence" value="ECO:0007669"/>
    <property type="project" value="UniProtKB-KW"/>
</dbReference>
<evidence type="ECO:0000313" key="5">
    <source>
        <dbReference type="Proteomes" id="UP001149165"/>
    </source>
</evidence>
<feature type="domain" description="Fe2OG dioxygenase" evidence="3">
    <location>
        <begin position="177"/>
        <end position="282"/>
    </location>
</feature>
<sequence>MTVNTIESEIEVPVIDISGYLQNDKTQTKDIVAAVRSACKYPGFFQITGHSVSADLRAQTLQSLQDFFGLPQDVKMQVHRTKSECFTGYEIVGEQKVGTGGDQKEGFMIGPEPFPGTSLEVANQWPEESVCPGLKGTFMQYYNEVRQLSKYMFRLLALSLDLEETYFDKFVASRDYQAMSMCKAHRYPPTTKEMADKTRGIGAHTDWGALTLLLQDEVGGLEVYYEPKDKWYPVKYVPDAYVVNIGDMMERWTNNRYKSTRHRVNSPVSGNYRYSIGLFNEGLLDQMLECIPTCLAEGEEPLHKPIKVETHLRACYEATY</sequence>
<dbReference type="EMBL" id="JAPQKH010000006">
    <property type="protein sequence ID" value="KAJ5093630.1"/>
    <property type="molecule type" value="Genomic_DNA"/>
</dbReference>
<dbReference type="Pfam" id="PF14226">
    <property type="entry name" value="DIOX_N"/>
    <property type="match status" value="1"/>
</dbReference>
<dbReference type="PANTHER" id="PTHR47990">
    <property type="entry name" value="2-OXOGLUTARATE (2OG) AND FE(II)-DEPENDENT OXYGENASE SUPERFAMILY PROTEIN-RELATED"/>
    <property type="match status" value="1"/>
</dbReference>
<evidence type="ECO:0000256" key="1">
    <source>
        <dbReference type="ARBA" id="ARBA00008056"/>
    </source>
</evidence>
<dbReference type="PROSITE" id="PS51471">
    <property type="entry name" value="FE2OG_OXY"/>
    <property type="match status" value="1"/>
</dbReference>
<keyword evidence="2" id="KW-0479">Metal-binding</keyword>
<dbReference type="Proteomes" id="UP001149165">
    <property type="component" value="Unassembled WGS sequence"/>
</dbReference>
<accession>A0A9W9K5L9</accession>
<protein>
    <recommendedName>
        <fullName evidence="3">Fe2OG dioxygenase domain-containing protein</fullName>
    </recommendedName>
</protein>
<dbReference type="AlphaFoldDB" id="A0A9W9K5L9"/>
<dbReference type="InterPro" id="IPR027443">
    <property type="entry name" value="IPNS-like_sf"/>
</dbReference>